<evidence type="ECO:0000259" key="1">
    <source>
        <dbReference type="Pfam" id="PF08241"/>
    </source>
</evidence>
<dbReference type="InterPro" id="IPR013216">
    <property type="entry name" value="Methyltransf_11"/>
</dbReference>
<organism evidence="2">
    <name type="scientific">viral metagenome</name>
    <dbReference type="NCBI Taxonomy" id="1070528"/>
    <lineage>
        <taxon>unclassified sequences</taxon>
        <taxon>metagenomes</taxon>
        <taxon>organismal metagenomes</taxon>
    </lineage>
</organism>
<feature type="domain" description="Methyltransferase type 11" evidence="1">
    <location>
        <begin position="25"/>
        <end position="80"/>
    </location>
</feature>
<evidence type="ECO:0000313" key="2">
    <source>
        <dbReference type="EMBL" id="QJA87532.1"/>
    </source>
</evidence>
<dbReference type="GO" id="GO:0008757">
    <property type="term" value="F:S-adenosylmethionine-dependent methyltransferase activity"/>
    <property type="evidence" value="ECO:0007669"/>
    <property type="project" value="InterPro"/>
</dbReference>
<keyword evidence="2" id="KW-0808">Transferase</keyword>
<gene>
    <name evidence="2" type="ORF">MM415B02971_0011</name>
</gene>
<reference evidence="2" key="1">
    <citation type="submission" date="2020-03" db="EMBL/GenBank/DDBJ databases">
        <title>The deep terrestrial virosphere.</title>
        <authorList>
            <person name="Holmfeldt K."/>
            <person name="Nilsson E."/>
            <person name="Simone D."/>
            <person name="Lopez-Fernandez M."/>
            <person name="Wu X."/>
            <person name="de Brujin I."/>
            <person name="Lundin D."/>
            <person name="Andersson A."/>
            <person name="Bertilsson S."/>
            <person name="Dopson M."/>
        </authorList>
    </citation>
    <scope>NUCLEOTIDE SEQUENCE</scope>
    <source>
        <strain evidence="2">MM415B02971</strain>
    </source>
</reference>
<protein>
    <submittedName>
        <fullName evidence="2">Putative methyltransferase</fullName>
    </submittedName>
</protein>
<dbReference type="Gene3D" id="3.40.50.150">
    <property type="entry name" value="Vaccinia Virus protein VP39"/>
    <property type="match status" value="1"/>
</dbReference>
<proteinExistence type="predicted"/>
<dbReference type="EMBL" id="MT142713">
    <property type="protein sequence ID" value="QJA87532.1"/>
    <property type="molecule type" value="Genomic_DNA"/>
</dbReference>
<dbReference type="AlphaFoldDB" id="A0A6M3L166"/>
<keyword evidence="2" id="KW-0489">Methyltransferase</keyword>
<name>A0A6M3L166_9ZZZZ</name>
<dbReference type="GO" id="GO:0032259">
    <property type="term" value="P:methylation"/>
    <property type="evidence" value="ECO:0007669"/>
    <property type="project" value="UniProtKB-KW"/>
</dbReference>
<accession>A0A6M3L166</accession>
<dbReference type="SUPFAM" id="SSF53335">
    <property type="entry name" value="S-adenosyl-L-methionine-dependent methyltransferases"/>
    <property type="match status" value="1"/>
</dbReference>
<sequence length="147" mass="17094">MAPQKMKKDSGILLQLGHTTPRQRGFQVYDGNLEKFPYPFKNNEVHLINAPHIIEHINYKIIWKFFDECWRILKASGQLAVSCPYAGSSAFFSDPTHCTAFSEKSFAYLDPDYAPYQIYKPKPWRIEKGNPVWHTEGNLECLLMPRK</sequence>
<dbReference type="Pfam" id="PF08241">
    <property type="entry name" value="Methyltransf_11"/>
    <property type="match status" value="1"/>
</dbReference>
<dbReference type="InterPro" id="IPR029063">
    <property type="entry name" value="SAM-dependent_MTases_sf"/>
</dbReference>